<keyword evidence="2" id="KW-1185">Reference proteome</keyword>
<accession>A0A2U1Q795</accession>
<dbReference type="Proteomes" id="UP000245207">
    <property type="component" value="Unassembled WGS sequence"/>
</dbReference>
<keyword evidence="1" id="KW-0378">Hydrolase</keyword>
<gene>
    <name evidence="1" type="ORF">CTI12_AA065310</name>
</gene>
<comment type="caution">
    <text evidence="1">The sequence shown here is derived from an EMBL/GenBank/DDBJ whole genome shotgun (WGS) entry which is preliminary data.</text>
</comment>
<evidence type="ECO:0000313" key="1">
    <source>
        <dbReference type="EMBL" id="PWA93877.1"/>
    </source>
</evidence>
<keyword evidence="1" id="KW-0645">Protease</keyword>
<proteinExistence type="predicted"/>
<evidence type="ECO:0000313" key="2">
    <source>
        <dbReference type="Proteomes" id="UP000245207"/>
    </source>
</evidence>
<dbReference type="GO" id="GO:0008233">
    <property type="term" value="F:peptidase activity"/>
    <property type="evidence" value="ECO:0007669"/>
    <property type="project" value="UniProtKB-KW"/>
</dbReference>
<dbReference type="AlphaFoldDB" id="A0A2U1Q795"/>
<organism evidence="1 2">
    <name type="scientific">Artemisia annua</name>
    <name type="common">Sweet wormwood</name>
    <dbReference type="NCBI Taxonomy" id="35608"/>
    <lineage>
        <taxon>Eukaryota</taxon>
        <taxon>Viridiplantae</taxon>
        <taxon>Streptophyta</taxon>
        <taxon>Embryophyta</taxon>
        <taxon>Tracheophyta</taxon>
        <taxon>Spermatophyta</taxon>
        <taxon>Magnoliopsida</taxon>
        <taxon>eudicotyledons</taxon>
        <taxon>Gunneridae</taxon>
        <taxon>Pentapetalae</taxon>
        <taxon>asterids</taxon>
        <taxon>campanulids</taxon>
        <taxon>Asterales</taxon>
        <taxon>Asteraceae</taxon>
        <taxon>Asteroideae</taxon>
        <taxon>Anthemideae</taxon>
        <taxon>Artemisiinae</taxon>
        <taxon>Artemisia</taxon>
    </lineage>
</organism>
<reference evidence="1 2" key="1">
    <citation type="journal article" date="2018" name="Mol. Plant">
        <title>The genome of Artemisia annua provides insight into the evolution of Asteraceae family and artemisinin biosynthesis.</title>
        <authorList>
            <person name="Shen Q."/>
            <person name="Zhang L."/>
            <person name="Liao Z."/>
            <person name="Wang S."/>
            <person name="Yan T."/>
            <person name="Shi P."/>
            <person name="Liu M."/>
            <person name="Fu X."/>
            <person name="Pan Q."/>
            <person name="Wang Y."/>
            <person name="Lv Z."/>
            <person name="Lu X."/>
            <person name="Zhang F."/>
            <person name="Jiang W."/>
            <person name="Ma Y."/>
            <person name="Chen M."/>
            <person name="Hao X."/>
            <person name="Li L."/>
            <person name="Tang Y."/>
            <person name="Lv G."/>
            <person name="Zhou Y."/>
            <person name="Sun X."/>
            <person name="Brodelius P.E."/>
            <person name="Rose J.K.C."/>
            <person name="Tang K."/>
        </authorList>
    </citation>
    <scope>NUCLEOTIDE SEQUENCE [LARGE SCALE GENOMIC DNA]</scope>
    <source>
        <strain evidence="2">cv. Huhao1</strain>
        <tissue evidence="1">Leaf</tissue>
    </source>
</reference>
<dbReference type="GO" id="GO:0006508">
    <property type="term" value="P:proteolysis"/>
    <property type="evidence" value="ECO:0007669"/>
    <property type="project" value="UniProtKB-KW"/>
</dbReference>
<protein>
    <submittedName>
        <fullName evidence="1">Ulp1 protease family, C-terminal catalytic domain-containing protein</fullName>
    </submittedName>
</protein>
<name>A0A2U1Q795_ARTAN</name>
<dbReference type="OrthoDB" id="1746513at2759"/>
<sequence>MRDIDILDHVDNDFENISDRYQDYATALKNPRIVKIKWKTNYNDVDSGIFVMRHMETYIRNEVFCHTLYKDKATLKGQLKMLRAKYLAKILLKDVNVNKKELIKAAEAFWIKEGKTFKILTHLDVRVDLNMIKRFKEHVLKGL</sequence>
<dbReference type="EMBL" id="PKPP01000349">
    <property type="protein sequence ID" value="PWA93877.1"/>
    <property type="molecule type" value="Genomic_DNA"/>
</dbReference>